<dbReference type="Pfam" id="PF21725">
    <property type="entry name" value="T7SS_signal"/>
    <property type="match status" value="1"/>
</dbReference>
<accession>A0A839E0U7</accession>
<feature type="compositionally biased region" description="Basic and acidic residues" evidence="1">
    <location>
        <begin position="505"/>
        <end position="526"/>
    </location>
</feature>
<dbReference type="AlphaFoldDB" id="A0A839E0U7"/>
<evidence type="ECO:0000259" key="2">
    <source>
        <dbReference type="Pfam" id="PF21725"/>
    </source>
</evidence>
<dbReference type="EMBL" id="JACGWZ010000010">
    <property type="protein sequence ID" value="MBA8827822.1"/>
    <property type="molecule type" value="Genomic_DNA"/>
</dbReference>
<evidence type="ECO:0000256" key="1">
    <source>
        <dbReference type="SAM" id="MobiDB-lite"/>
    </source>
</evidence>
<organism evidence="3 4">
    <name type="scientific">Halosaccharopolyspora lacisalsi</name>
    <dbReference type="NCBI Taxonomy" id="1000566"/>
    <lineage>
        <taxon>Bacteria</taxon>
        <taxon>Bacillati</taxon>
        <taxon>Actinomycetota</taxon>
        <taxon>Actinomycetes</taxon>
        <taxon>Pseudonocardiales</taxon>
        <taxon>Pseudonocardiaceae</taxon>
        <taxon>Halosaccharopolyspora</taxon>
    </lineage>
</organism>
<feature type="region of interest" description="Disordered" evidence="1">
    <location>
        <begin position="143"/>
        <end position="171"/>
    </location>
</feature>
<protein>
    <recommendedName>
        <fullName evidence="2">Putative T7SS secretion signal domain-containing protein</fullName>
    </recommendedName>
</protein>
<keyword evidence="4" id="KW-1185">Reference proteome</keyword>
<feature type="compositionally biased region" description="Pro residues" evidence="1">
    <location>
        <begin position="354"/>
        <end position="380"/>
    </location>
</feature>
<dbReference type="GO" id="GO:0005576">
    <property type="term" value="C:extracellular region"/>
    <property type="evidence" value="ECO:0007669"/>
    <property type="project" value="InterPro"/>
</dbReference>
<feature type="region of interest" description="Disordered" evidence="1">
    <location>
        <begin position="116"/>
        <end position="135"/>
    </location>
</feature>
<dbReference type="PROSITE" id="PS51996">
    <property type="entry name" value="TR_MART"/>
    <property type="match status" value="1"/>
</dbReference>
<proteinExistence type="predicted"/>
<dbReference type="SUPFAM" id="SSF56399">
    <property type="entry name" value="ADP-ribosylation"/>
    <property type="match status" value="1"/>
</dbReference>
<name>A0A839E0U7_9PSEU</name>
<dbReference type="InterPro" id="IPR049082">
    <property type="entry name" value="T7SS_signal"/>
</dbReference>
<sequence length="770" mass="82212">MVSNTTSFGQDWDGMVSGITGTTSADIIPGDPSEAASRGEHLTKLGEAFDRAGQGFRAVRTDGWHGQAAEAARSYLDQAPKKWFAAADAFTDAGAAMTEYQHALAAAKRKGAQAQKDLEAANQASEAARQQHNAQVEAYNAAIKQGGGQGPPPTPPGSFQDPAAEKRRQAKQDTVEAIAAVSQAGDRAAAALRQALKTAPAEPGWMTQLKETLVDNTQTMVRTHVNVLEGALGAVTGLIKTTRLINPLDPYNISHPGDYVSNVSTMAAGVVTAAANPWQTVKTVVNVDGWQNQPFKTLGSFIPDALASVVGGAGVASRVTRGLGTASKVGKTADKASDASKVGKTADKASDTSPPRPDPNQPPPGQPAHPPGTPTPPEPGTPTSVGQPHVGTPWDNQDLPPAPRPDQPDSGPNPFGEQQPWRPSDSAGMPSRNGEIDLHQPPAHSDPVNPHTARPERLDQPGPAQSATHPGPGPRPDGGFGPPPRDPTPSAPEPRPGTDSPQRVHPSERGMEPWERDSGGDGEPARPGRPSIGDKLSPTPEPEAPQHAPDSSPQPDSPGTPRSEVGSDYSGNSDFHASEQDHQAYREQLGHNPYEDRMIQETRALHPELDHVPDEELTAMRRYTGIHHQDINEALRSGDEAALQKHDTEIKNMTSGMNRLPDWKGSPEHPDVYRGIQIDSPEEMDKLLSRYEPGAVVKEEAFTSGDKTQAYPGNVEFVIRPEHAKDLEFANPHGVGHEVGWAPGNRFEVTGRVYNPETEKWTIHMDDHGR</sequence>
<dbReference type="Proteomes" id="UP000569329">
    <property type="component" value="Unassembled WGS sequence"/>
</dbReference>
<feature type="region of interest" description="Disordered" evidence="1">
    <location>
        <begin position="326"/>
        <end position="576"/>
    </location>
</feature>
<dbReference type="RefSeq" id="WP_182546976.1">
    <property type="nucleotide sequence ID" value="NZ_JACGWZ010000010.1"/>
</dbReference>
<feature type="domain" description="Putative T7SS secretion signal" evidence="2">
    <location>
        <begin position="25"/>
        <end position="203"/>
    </location>
</feature>
<reference evidence="3 4" key="1">
    <citation type="submission" date="2020-07" db="EMBL/GenBank/DDBJ databases">
        <title>Sequencing the genomes of 1000 actinobacteria strains.</title>
        <authorList>
            <person name="Klenk H.-P."/>
        </authorList>
    </citation>
    <scope>NUCLEOTIDE SEQUENCE [LARGE SCALE GENOMIC DNA]</scope>
    <source>
        <strain evidence="3 4">DSM 45975</strain>
    </source>
</reference>
<gene>
    <name evidence="3" type="ORF">FHX42_005229</name>
</gene>
<feature type="compositionally biased region" description="Polar residues" evidence="1">
    <location>
        <begin position="122"/>
        <end position="134"/>
    </location>
</feature>
<comment type="caution">
    <text evidence="3">The sequence shown here is derived from an EMBL/GenBank/DDBJ whole genome shotgun (WGS) entry which is preliminary data.</text>
</comment>
<feature type="compositionally biased region" description="Pro residues" evidence="1">
    <location>
        <begin position="471"/>
        <end position="495"/>
    </location>
</feature>
<dbReference type="Gene3D" id="3.90.176.10">
    <property type="entry name" value="Toxin ADP-ribosyltransferase, Chain A, domain 1"/>
    <property type="match status" value="1"/>
</dbReference>
<evidence type="ECO:0000313" key="3">
    <source>
        <dbReference type="EMBL" id="MBA8827822.1"/>
    </source>
</evidence>
<evidence type="ECO:0000313" key="4">
    <source>
        <dbReference type="Proteomes" id="UP000569329"/>
    </source>
</evidence>